<dbReference type="Proteomes" id="UP000706525">
    <property type="component" value="Unassembled WGS sequence"/>
</dbReference>
<comment type="caution">
    <text evidence="1">The sequence shown here is derived from an EMBL/GenBank/DDBJ whole genome shotgun (WGS) entry which is preliminary data.</text>
</comment>
<dbReference type="EMBL" id="CAJZAG010000017">
    <property type="protein sequence ID" value="CAG9186305.1"/>
    <property type="molecule type" value="Genomic_DNA"/>
</dbReference>
<dbReference type="PIRSF" id="PIRSF018634">
    <property type="entry name" value="UCP018634"/>
    <property type="match status" value="1"/>
</dbReference>
<organism evidence="1 2">
    <name type="scientific">Cupriavidus pampae</name>
    <dbReference type="NCBI Taxonomy" id="659251"/>
    <lineage>
        <taxon>Bacteria</taxon>
        <taxon>Pseudomonadati</taxon>
        <taxon>Pseudomonadota</taxon>
        <taxon>Betaproteobacteria</taxon>
        <taxon>Burkholderiales</taxon>
        <taxon>Burkholderiaceae</taxon>
        <taxon>Cupriavidus</taxon>
    </lineage>
</organism>
<evidence type="ECO:0008006" key="3">
    <source>
        <dbReference type="Google" id="ProtNLM"/>
    </source>
</evidence>
<name>A0ABM8Y0Q3_9BURK</name>
<evidence type="ECO:0000313" key="2">
    <source>
        <dbReference type="Proteomes" id="UP000706525"/>
    </source>
</evidence>
<dbReference type="RefSeq" id="WP_223995528.1">
    <property type="nucleotide sequence ID" value="NZ_CAJZAG010000017.1"/>
</dbReference>
<keyword evidence="2" id="KW-1185">Reference proteome</keyword>
<protein>
    <recommendedName>
        <fullName evidence="3">Addiction module toxin RelE</fullName>
    </recommendedName>
</protein>
<dbReference type="InterPro" id="IPR009387">
    <property type="entry name" value="HigB-2"/>
</dbReference>
<proteinExistence type="predicted"/>
<reference evidence="1 2" key="1">
    <citation type="submission" date="2021-08" db="EMBL/GenBank/DDBJ databases">
        <authorList>
            <person name="Peeters C."/>
        </authorList>
    </citation>
    <scope>NUCLEOTIDE SEQUENCE [LARGE SCALE GENOMIC DNA]</scope>
    <source>
        <strain evidence="1 2">LMG 32289</strain>
    </source>
</reference>
<sequence>MTELAYRVFKTRWFTKAARDAGISDQELCRAAEQLFAGQADDLGGNVWKKRLSKNTHRSIVVNKVGEFWVFVFLFAKADMENIDARELKDFKKLAKDFRMLTRAELDGFVESRTFMEIFNA</sequence>
<accession>A0ABM8Y0Q3</accession>
<dbReference type="Pfam" id="PF06296">
    <property type="entry name" value="RelE"/>
    <property type="match status" value="1"/>
</dbReference>
<gene>
    <name evidence="1" type="ORF">LMG32289_06364</name>
</gene>
<evidence type="ECO:0000313" key="1">
    <source>
        <dbReference type="EMBL" id="CAG9186305.1"/>
    </source>
</evidence>